<dbReference type="SMART" id="SM00137">
    <property type="entry name" value="MAM"/>
    <property type="match status" value="2"/>
</dbReference>
<gene>
    <name evidence="14" type="ORF">V1264_024973</name>
</gene>
<evidence type="ECO:0000259" key="12">
    <source>
        <dbReference type="PROSITE" id="PS50060"/>
    </source>
</evidence>
<evidence type="ECO:0000256" key="8">
    <source>
        <dbReference type="PROSITE-ProRule" id="PRU00090"/>
    </source>
</evidence>
<feature type="domain" description="Peptidase S1" evidence="13">
    <location>
        <begin position="444"/>
        <end position="681"/>
    </location>
</feature>
<dbReference type="SMART" id="SM00063">
    <property type="entry name" value="FRI"/>
    <property type="match status" value="1"/>
</dbReference>
<evidence type="ECO:0000256" key="1">
    <source>
        <dbReference type="ARBA" id="ARBA00004401"/>
    </source>
</evidence>
<feature type="disulfide bond" evidence="9">
    <location>
        <begin position="1112"/>
        <end position="1124"/>
    </location>
</feature>
<dbReference type="InterPro" id="IPR033116">
    <property type="entry name" value="TRYPSIN_SER"/>
</dbReference>
<dbReference type="SUPFAM" id="SSF56487">
    <property type="entry name" value="SRCR-like"/>
    <property type="match status" value="1"/>
</dbReference>
<evidence type="ECO:0000313" key="14">
    <source>
        <dbReference type="EMBL" id="KAK7089092.1"/>
    </source>
</evidence>
<dbReference type="PANTHER" id="PTHR24252">
    <property type="entry name" value="ACROSIN-RELATED"/>
    <property type="match status" value="1"/>
</dbReference>
<evidence type="ECO:0000259" key="11">
    <source>
        <dbReference type="PROSITE" id="PS50038"/>
    </source>
</evidence>
<comment type="subcellular location">
    <subcellularLocation>
        <location evidence="1">Cell membrane</location>
        <topology evidence="1">Single-pass type II membrane protein</topology>
    </subcellularLocation>
</comment>
<dbReference type="Pfam" id="PF00057">
    <property type="entry name" value="Ldl_recept_a"/>
    <property type="match status" value="5"/>
</dbReference>
<feature type="disulfide bond" evidence="9">
    <location>
        <begin position="1372"/>
        <end position="1387"/>
    </location>
</feature>
<feature type="disulfide bond" evidence="9">
    <location>
        <begin position="327"/>
        <end position="342"/>
    </location>
</feature>
<dbReference type="PROSITE" id="PS00135">
    <property type="entry name" value="TRYPSIN_SER"/>
    <property type="match status" value="1"/>
</dbReference>
<dbReference type="Proteomes" id="UP001374579">
    <property type="component" value="Unassembled WGS sequence"/>
</dbReference>
<dbReference type="InterPro" id="IPR009003">
    <property type="entry name" value="Peptidase_S1_PA"/>
</dbReference>
<keyword evidence="4 10" id="KW-0720">Serine protease</keyword>
<feature type="disulfide bond" evidence="9">
    <location>
        <begin position="268"/>
        <end position="286"/>
    </location>
</feature>
<keyword evidence="2 10" id="KW-0645">Protease</keyword>
<feature type="disulfide bond" evidence="9">
    <location>
        <begin position="231"/>
        <end position="249"/>
    </location>
</feature>
<dbReference type="CDD" id="cd07066">
    <property type="entry name" value="CRD_FZ"/>
    <property type="match status" value="1"/>
</dbReference>
<evidence type="ECO:0000256" key="4">
    <source>
        <dbReference type="ARBA" id="ARBA00022825"/>
    </source>
</evidence>
<evidence type="ECO:0000259" key="13">
    <source>
        <dbReference type="PROSITE" id="PS50240"/>
    </source>
</evidence>
<dbReference type="InterPro" id="IPR013320">
    <property type="entry name" value="ConA-like_dom_sf"/>
</dbReference>
<evidence type="ECO:0000256" key="6">
    <source>
        <dbReference type="ARBA" id="ARBA00023157"/>
    </source>
</evidence>
<keyword evidence="7" id="KW-0325">Glycoprotein</keyword>
<dbReference type="Gene3D" id="4.10.400.10">
    <property type="entry name" value="Low-density Lipoprotein Receptor"/>
    <property type="match status" value="9"/>
</dbReference>
<dbReference type="InterPro" id="IPR036790">
    <property type="entry name" value="Frizzled_dom_sf"/>
</dbReference>
<dbReference type="SUPFAM" id="SSF49899">
    <property type="entry name" value="Concanavalin A-like lectins/glucanases"/>
    <property type="match status" value="3"/>
</dbReference>
<evidence type="ECO:0000256" key="9">
    <source>
        <dbReference type="PROSITE-ProRule" id="PRU00124"/>
    </source>
</evidence>
<dbReference type="Pfam" id="PF01392">
    <property type="entry name" value="Fz"/>
    <property type="match status" value="1"/>
</dbReference>
<dbReference type="PROSITE" id="PS01209">
    <property type="entry name" value="LDLRA_1"/>
    <property type="match status" value="4"/>
</dbReference>
<dbReference type="EMBL" id="JBAMIC010002995">
    <property type="protein sequence ID" value="KAK7089092.1"/>
    <property type="molecule type" value="Genomic_DNA"/>
</dbReference>
<dbReference type="InterPro" id="IPR036055">
    <property type="entry name" value="LDL_receptor-like_sf"/>
</dbReference>
<dbReference type="InterPro" id="IPR000998">
    <property type="entry name" value="MAM_dom"/>
</dbReference>
<dbReference type="InterPro" id="IPR036772">
    <property type="entry name" value="SRCR-like_dom_sf"/>
</dbReference>
<dbReference type="GO" id="GO:0004252">
    <property type="term" value="F:serine-type endopeptidase activity"/>
    <property type="evidence" value="ECO:0007669"/>
    <property type="project" value="InterPro"/>
</dbReference>
<feature type="domain" description="FZ" evidence="11">
    <location>
        <begin position="70"/>
        <end position="196"/>
    </location>
</feature>
<feature type="domain" description="MAM" evidence="12">
    <location>
        <begin position="1153"/>
        <end position="1327"/>
    </location>
</feature>
<keyword evidence="6 9" id="KW-1015">Disulfide bond</keyword>
<dbReference type="SUPFAM" id="SSF50494">
    <property type="entry name" value="Trypsin-like serine proteases"/>
    <property type="match status" value="1"/>
</dbReference>
<dbReference type="Gene3D" id="2.60.120.200">
    <property type="match status" value="3"/>
</dbReference>
<name>A0AAN9ALH6_9CAEN</name>
<dbReference type="PROSITE" id="PS50060">
    <property type="entry name" value="MAM_2"/>
    <property type="match status" value="3"/>
</dbReference>
<dbReference type="InterPro" id="IPR001254">
    <property type="entry name" value="Trypsin_dom"/>
</dbReference>
<feature type="domain" description="MAM" evidence="12">
    <location>
        <begin position="908"/>
        <end position="1072"/>
    </location>
</feature>
<feature type="disulfide bond" evidence="9">
    <location>
        <begin position="1353"/>
        <end position="1365"/>
    </location>
</feature>
<evidence type="ECO:0000256" key="10">
    <source>
        <dbReference type="RuleBase" id="RU363034"/>
    </source>
</evidence>
<proteinExistence type="predicted"/>
<evidence type="ECO:0000256" key="5">
    <source>
        <dbReference type="ARBA" id="ARBA00022968"/>
    </source>
</evidence>
<comment type="caution">
    <text evidence="9">Lacks conserved residue(s) required for the propagation of feature annotation.</text>
</comment>
<dbReference type="Pfam" id="PF00629">
    <property type="entry name" value="MAM"/>
    <property type="match status" value="3"/>
</dbReference>
<dbReference type="InterPro" id="IPR002172">
    <property type="entry name" value="LDrepeatLR_classA_rpt"/>
</dbReference>
<accession>A0AAN9ALH6</accession>
<keyword evidence="5" id="KW-0812">Transmembrane</keyword>
<feature type="disulfide bond" evidence="9">
    <location>
        <begin position="1360"/>
        <end position="1378"/>
    </location>
</feature>
<dbReference type="CDD" id="cd00190">
    <property type="entry name" value="Tryp_SPc"/>
    <property type="match status" value="1"/>
</dbReference>
<dbReference type="PROSITE" id="PS50068">
    <property type="entry name" value="LDLRA_2"/>
    <property type="match status" value="9"/>
</dbReference>
<dbReference type="SUPFAM" id="SSF63501">
    <property type="entry name" value="Frizzled cysteine-rich domain"/>
    <property type="match status" value="1"/>
</dbReference>
<feature type="disulfide bond" evidence="9">
    <location>
        <begin position="888"/>
        <end position="903"/>
    </location>
</feature>
<feature type="disulfide bond" evidence="9">
    <location>
        <begin position="1119"/>
        <end position="1137"/>
    </location>
</feature>
<dbReference type="PROSITE" id="PS00134">
    <property type="entry name" value="TRYPSIN_HIS"/>
    <property type="match status" value="1"/>
</dbReference>
<feature type="domain" description="MAM" evidence="12">
    <location>
        <begin position="719"/>
        <end position="863"/>
    </location>
</feature>
<dbReference type="SMART" id="SM00020">
    <property type="entry name" value="Tryp_SPc"/>
    <property type="match status" value="1"/>
</dbReference>
<dbReference type="InterPro" id="IPR023415">
    <property type="entry name" value="LDLR_class-A_CS"/>
</dbReference>
<organism evidence="14 15">
    <name type="scientific">Littorina saxatilis</name>
    <dbReference type="NCBI Taxonomy" id="31220"/>
    <lineage>
        <taxon>Eukaryota</taxon>
        <taxon>Metazoa</taxon>
        <taxon>Spiralia</taxon>
        <taxon>Lophotrochozoa</taxon>
        <taxon>Mollusca</taxon>
        <taxon>Gastropoda</taxon>
        <taxon>Caenogastropoda</taxon>
        <taxon>Littorinimorpha</taxon>
        <taxon>Littorinoidea</taxon>
        <taxon>Littorinidae</taxon>
        <taxon>Littorina</taxon>
    </lineage>
</organism>
<comment type="caution">
    <text evidence="14">The sequence shown here is derived from an EMBL/GenBank/DDBJ whole genome shotgun (WGS) entry which is preliminary data.</text>
</comment>
<evidence type="ECO:0000256" key="2">
    <source>
        <dbReference type="ARBA" id="ARBA00022670"/>
    </source>
</evidence>
<dbReference type="InterPro" id="IPR020067">
    <property type="entry name" value="Frizzled_dom"/>
</dbReference>
<dbReference type="PROSITE" id="PS50240">
    <property type="entry name" value="TRYPSIN_DOM"/>
    <property type="match status" value="1"/>
</dbReference>
<dbReference type="PROSITE" id="PS50038">
    <property type="entry name" value="FZ"/>
    <property type="match status" value="1"/>
</dbReference>
<keyword evidence="15" id="KW-1185">Reference proteome</keyword>
<feature type="disulfide bond" evidence="8">
    <location>
        <begin position="116"/>
        <end position="154"/>
    </location>
</feature>
<dbReference type="SMART" id="SM00192">
    <property type="entry name" value="LDLa"/>
    <property type="match status" value="9"/>
</dbReference>
<feature type="disulfide bond" evidence="9">
    <location>
        <begin position="1095"/>
        <end position="1110"/>
    </location>
</feature>
<dbReference type="GO" id="GO:0005886">
    <property type="term" value="C:plasma membrane"/>
    <property type="evidence" value="ECO:0007669"/>
    <property type="project" value="UniProtKB-SubCell"/>
</dbReference>
<evidence type="ECO:0000256" key="3">
    <source>
        <dbReference type="ARBA" id="ARBA00022801"/>
    </source>
</evidence>
<dbReference type="Gene3D" id="2.40.10.10">
    <property type="entry name" value="Trypsin-like serine proteases"/>
    <property type="match status" value="1"/>
</dbReference>
<sequence length="1391" mass="154263">MPCRNFCQEVQDACYGKGDKLNIDCEIFLEDPSKCLPAPTTPTTTTTSTTTVTPVTTTPVMSTTPFKEECRPISIEWCRHFGHVNGSAPNIWGSSDESQTLQLFTEYGQPVVSTGCSPSAFFYICAVLFPNCDGDEAGSFYPCKSVCEEYNAKCANETGFFEQQCDVLGTVAEDPYCLLPPSKAVCKSDEFACEGVPRCISSSLVCDRKDDCGDFSDERNCDCNADFEFQCDMGLCVRNYKRCDNNTDCPDRSDELGCSHCRNNQFKCNDGTCIMAEWVCDGLADCPVSESHRYLDFAEDEENCSVCSFTDEFTCISGKCIPWEQKCDGTPQCKDHTDEANCIHQGPPTFVNIDGDVTPICATNFTAKHADVACQRLGMSGAITWKQLRYEGYPHSWFQVAENGTVKTVVGTGTLVDSCDGPFGVDLICAPSECGKRQTSVNIITNGMDARPREVPWQASIQEFGKHFCGASLVHPYFVVTAAHCVEKYIMNFEYVEIVLGAVDLKASDEAGRRTFTVKRIISHPEYLTFQGNDIALIELTSNVTFSADIQPLCLRRPGDVFTRASECYTAGWGKMDPDSNAMATKLQLVKMTVWDSNKCNSSFAWDGQLQDTEICAGYYAGIKAACRGDSGGPLYCFDNDFTWRLVGVASYVHVGCNKPEKPVVFTDAVRYNDWIANNTVCEFQCASGRCLFDRNMVCNKVDDCGDNSDETDPCDVSANCTFDEPYLCGYRTNWLWVSDSLLANRYPLFDHSVGRFPGMFLLGAFRGHNLQTPRIDLTSPHCMRFRYHMRGTIAQGLAVHAHELSRKKWKKVWHEEPQEGPDRWLLGQFDLEAGNYDIAFRAYDDGVATLDDTQLLPGRCKDHGCGAGEFACNTSGVWNCLADAQRCNNVIDCDDASDELTCTASRYKCDFENGVLCSLEQNSFDSTAGEWHMINASRAGFDDVTFANGTGNMLRIVTERLLKTDFVYMEQDLYLGGQNHCLSFSYYSTSTIKFTVLFIPKEGRNYADNAEVILSFENRQTSGWSKTHASLPAKVEGHLYYEVVGRELNRSVIHPMVSLDDITIIPGVCPVLTCPAGQTVCSTEAYCLDDSRFCDSHIDCLDAADEVNCVCNDQQYKCPDGPCIAKEKTCDHVTDCPDASDEGSECDSLRTVDCDFEHPFMCGYTDNGTRSESVPYIWTREQTTPSREPINVGTGPMDDHTFGNGSGHWAFANGENGHPYQYVALESPPFSSTGNEVLVFYYFAYSMFSQFWITGSLGLLTRDHERNTESGPWFIIVDRNNTWRSACVALPQSSNLTVAFVAMRGEAQRADLAVDDVKVLQTTCDMFYKESRLSMGAATGPPEPTPTPPSGCPSGQRACRSGMCLPESDFCNGYPDCPDRFDEMLCNNEG</sequence>
<keyword evidence="3 10" id="KW-0378">Hydrolase</keyword>
<dbReference type="CDD" id="cd06263">
    <property type="entry name" value="MAM"/>
    <property type="match status" value="1"/>
</dbReference>
<dbReference type="InterPro" id="IPR043504">
    <property type="entry name" value="Peptidase_S1_PA_chymotrypsin"/>
</dbReference>
<evidence type="ECO:0000256" key="7">
    <source>
        <dbReference type="ARBA" id="ARBA00023180"/>
    </source>
</evidence>
<protein>
    <submittedName>
        <fullName evidence="14">Uncharacterized protein</fullName>
    </submittedName>
</protein>
<dbReference type="Pfam" id="PF00089">
    <property type="entry name" value="Trypsin"/>
    <property type="match status" value="1"/>
</dbReference>
<dbReference type="FunFam" id="2.40.10.10:FF:000003">
    <property type="entry name" value="Transmembrane serine protease 3"/>
    <property type="match status" value="1"/>
</dbReference>
<feature type="disulfide bond" evidence="9">
    <location>
        <begin position="206"/>
        <end position="221"/>
    </location>
</feature>
<dbReference type="SUPFAM" id="SSF57424">
    <property type="entry name" value="LDL receptor-like module"/>
    <property type="match status" value="9"/>
</dbReference>
<evidence type="ECO:0000313" key="15">
    <source>
        <dbReference type="Proteomes" id="UP001374579"/>
    </source>
</evidence>
<dbReference type="InterPro" id="IPR018114">
    <property type="entry name" value="TRYPSIN_HIS"/>
</dbReference>
<dbReference type="GO" id="GO:0006508">
    <property type="term" value="P:proteolysis"/>
    <property type="evidence" value="ECO:0007669"/>
    <property type="project" value="UniProtKB-KW"/>
</dbReference>
<keyword evidence="5" id="KW-0735">Signal-anchor</keyword>
<feature type="disulfide bond" evidence="9">
    <location>
        <begin position="315"/>
        <end position="333"/>
    </location>
</feature>
<reference evidence="14 15" key="1">
    <citation type="submission" date="2024-02" db="EMBL/GenBank/DDBJ databases">
        <title>Chromosome-scale genome assembly of the rough periwinkle Littorina saxatilis.</title>
        <authorList>
            <person name="De Jode A."/>
            <person name="Faria R."/>
            <person name="Formenti G."/>
            <person name="Sims Y."/>
            <person name="Smith T.P."/>
            <person name="Tracey A."/>
            <person name="Wood J.M.D."/>
            <person name="Zagrodzka Z.B."/>
            <person name="Johannesson K."/>
            <person name="Butlin R.K."/>
            <person name="Leder E.H."/>
        </authorList>
    </citation>
    <scope>NUCLEOTIDE SEQUENCE [LARGE SCALE GENOMIC DNA]</scope>
    <source>
        <strain evidence="14">Snail1</strain>
        <tissue evidence="14">Muscle</tissue>
    </source>
</reference>
<feature type="disulfide bond" evidence="9">
    <location>
        <begin position="261"/>
        <end position="273"/>
    </location>
</feature>
<dbReference type="CDD" id="cd00112">
    <property type="entry name" value="LDLa"/>
    <property type="match status" value="8"/>
</dbReference>
<dbReference type="PRINTS" id="PR00261">
    <property type="entry name" value="LDLRECEPTOR"/>
</dbReference>
<dbReference type="PANTHER" id="PTHR24252:SF11">
    <property type="entry name" value="ATRIAL NATRIURETIC PEPTIDE-CONVERTING ENZYME ISOFORM X1"/>
    <property type="match status" value="1"/>
</dbReference>
<dbReference type="Gene3D" id="1.10.2000.10">
    <property type="entry name" value="Frizzled cysteine-rich domain"/>
    <property type="match status" value="1"/>
</dbReference>
<feature type="disulfide bond" evidence="9">
    <location>
        <begin position="243"/>
        <end position="258"/>
    </location>
</feature>